<proteinExistence type="predicted"/>
<evidence type="ECO:0000313" key="2">
    <source>
        <dbReference type="Proteomes" id="UP000642829"/>
    </source>
</evidence>
<organism evidence="1 2">
    <name type="scientific">Cerasicoccus arenae</name>
    <dbReference type="NCBI Taxonomy" id="424488"/>
    <lineage>
        <taxon>Bacteria</taxon>
        <taxon>Pseudomonadati</taxon>
        <taxon>Verrucomicrobiota</taxon>
        <taxon>Opitutia</taxon>
        <taxon>Puniceicoccales</taxon>
        <taxon>Cerasicoccaceae</taxon>
        <taxon>Cerasicoccus</taxon>
    </lineage>
</organism>
<dbReference type="InterPro" id="IPR019734">
    <property type="entry name" value="TPR_rpt"/>
</dbReference>
<comment type="caution">
    <text evidence="1">The sequence shown here is derived from an EMBL/GenBank/DDBJ whole genome shotgun (WGS) entry which is preliminary data.</text>
</comment>
<dbReference type="Gene3D" id="1.25.40.10">
    <property type="entry name" value="Tetratricopeptide repeat domain"/>
    <property type="match status" value="1"/>
</dbReference>
<dbReference type="InterPro" id="IPR011990">
    <property type="entry name" value="TPR-like_helical_dom_sf"/>
</dbReference>
<evidence type="ECO:0000313" key="1">
    <source>
        <dbReference type="EMBL" id="GHB95686.1"/>
    </source>
</evidence>
<dbReference type="SUPFAM" id="SSF48452">
    <property type="entry name" value="TPR-like"/>
    <property type="match status" value="1"/>
</dbReference>
<evidence type="ECO:0008006" key="3">
    <source>
        <dbReference type="Google" id="ProtNLM"/>
    </source>
</evidence>
<reference evidence="1" key="2">
    <citation type="submission" date="2020-09" db="EMBL/GenBank/DDBJ databases">
        <authorList>
            <person name="Sun Q."/>
            <person name="Kim S."/>
        </authorList>
    </citation>
    <scope>NUCLEOTIDE SEQUENCE</scope>
    <source>
        <strain evidence="1">KCTC 12870</strain>
    </source>
</reference>
<gene>
    <name evidence="1" type="ORF">GCM10007047_09400</name>
</gene>
<dbReference type="RefSeq" id="WP_189512362.1">
    <property type="nucleotide sequence ID" value="NZ_BMXG01000004.1"/>
</dbReference>
<dbReference type="Proteomes" id="UP000642829">
    <property type="component" value="Unassembled WGS sequence"/>
</dbReference>
<protein>
    <recommendedName>
        <fullName evidence="3">Molecular chaperone DnaJ</fullName>
    </recommendedName>
</protein>
<dbReference type="AlphaFoldDB" id="A0A8J3DG26"/>
<accession>A0A8J3DG26</accession>
<name>A0A8J3DG26_9BACT</name>
<reference evidence="1" key="1">
    <citation type="journal article" date="2014" name="Int. J. Syst. Evol. Microbiol.">
        <title>Complete genome sequence of Corynebacterium casei LMG S-19264T (=DSM 44701T), isolated from a smear-ripened cheese.</title>
        <authorList>
            <consortium name="US DOE Joint Genome Institute (JGI-PGF)"/>
            <person name="Walter F."/>
            <person name="Albersmeier A."/>
            <person name="Kalinowski J."/>
            <person name="Ruckert C."/>
        </authorList>
    </citation>
    <scope>NUCLEOTIDE SEQUENCE</scope>
    <source>
        <strain evidence="1">KCTC 12870</strain>
    </source>
</reference>
<dbReference type="EMBL" id="BMXG01000004">
    <property type="protein sequence ID" value="GHB95686.1"/>
    <property type="molecule type" value="Genomic_DNA"/>
</dbReference>
<sequence length="101" mass="11501">MRSEIFRERVAKDPHNTLFRYSLGQALFDEKAYADAQEHLELCVNSRDDWMMPRILLGKVLLETGDTAAAKPILEDALQLAVVQHHDDPAAELRSILEDLN</sequence>
<keyword evidence="2" id="KW-1185">Reference proteome</keyword>
<dbReference type="Pfam" id="PF13181">
    <property type="entry name" value="TPR_8"/>
    <property type="match status" value="1"/>
</dbReference>